<dbReference type="VEuPathDB" id="FungiDB:CH63R_14640"/>
<protein>
    <submittedName>
        <fullName evidence="2">Uncharacterized protein</fullName>
    </submittedName>
</protein>
<dbReference type="AlphaFoldDB" id="A0A1B7XQN5"/>
<dbReference type="KEGG" id="chig:CH63R_14640"/>
<keyword evidence="1" id="KW-0472">Membrane</keyword>
<gene>
    <name evidence="2" type="ORF">CH63R_14640</name>
</gene>
<evidence type="ECO:0000313" key="2">
    <source>
        <dbReference type="EMBL" id="OBR02068.1"/>
    </source>
</evidence>
<evidence type="ECO:0000313" key="3">
    <source>
        <dbReference type="Proteomes" id="UP000092177"/>
    </source>
</evidence>
<keyword evidence="1" id="KW-1133">Transmembrane helix</keyword>
<keyword evidence="1" id="KW-0812">Transmembrane</keyword>
<comment type="caution">
    <text evidence="2">The sequence shown here is derived from an EMBL/GenBank/DDBJ whole genome shotgun (WGS) entry which is preliminary data.</text>
</comment>
<dbReference type="GeneID" id="28873721"/>
<feature type="transmembrane region" description="Helical" evidence="1">
    <location>
        <begin position="166"/>
        <end position="188"/>
    </location>
</feature>
<accession>A0A1B7XQN5</accession>
<proteinExistence type="predicted"/>
<sequence length="385" mass="41344">MLDYASPSRQHSTFTRHVIPPTRHCLGGPVHLSPVTAAHGPDGVWSSDSCSTRDLAQGQLQPGPVLQPRLDLRDEVDPCSVVHEHVNDEERCLVDAHGRLIVPDDAGPHGVVDEALGSEQNGDHLGMPHGARVSRLVNGGERLSAGVETEQAKGAKRAEQMRSVELLLGPSSGSCLIIVVVVIVAVGATATVDAGMPLATMTASIQPRTTRVCVKSLKVTASTTRIDVPSPAKSTIQKPVVDDGVDPRTVTAQPATYDLRATSPILRTQSWLGYAGKRREEEPEAKGAYGVPRIVQERAESAPNVWQRIGRLGQQAFDKTAQALWQMLWPLLGRLLLALILVRVLVQGVWWARPFQQWGFRGLVVPDVATTKAMTTTATGSGTGI</sequence>
<organism evidence="2 3">
    <name type="scientific">Colletotrichum higginsianum (strain IMI 349063)</name>
    <name type="common">Crucifer anthracnose fungus</name>
    <dbReference type="NCBI Taxonomy" id="759273"/>
    <lineage>
        <taxon>Eukaryota</taxon>
        <taxon>Fungi</taxon>
        <taxon>Dikarya</taxon>
        <taxon>Ascomycota</taxon>
        <taxon>Pezizomycotina</taxon>
        <taxon>Sordariomycetes</taxon>
        <taxon>Hypocreomycetidae</taxon>
        <taxon>Glomerellales</taxon>
        <taxon>Glomerellaceae</taxon>
        <taxon>Colletotrichum</taxon>
        <taxon>Colletotrichum destructivum species complex</taxon>
    </lineage>
</organism>
<evidence type="ECO:0000256" key="1">
    <source>
        <dbReference type="SAM" id="Phobius"/>
    </source>
</evidence>
<name>A0A1B7XQN5_COLHI</name>
<reference evidence="3" key="1">
    <citation type="journal article" date="2017" name="BMC Genomics">
        <title>Gapless genome assembly of Colletotrichum higginsianum reveals chromosome structure and association of transposable elements with secondary metabolite gene clusters.</title>
        <authorList>
            <person name="Dallery J.-F."/>
            <person name="Lapalu N."/>
            <person name="Zampounis A."/>
            <person name="Pigne S."/>
            <person name="Luyten I."/>
            <person name="Amselem J."/>
            <person name="Wittenberg A.H.J."/>
            <person name="Zhou S."/>
            <person name="de Queiroz M.V."/>
            <person name="Robin G.P."/>
            <person name="Auger A."/>
            <person name="Hainaut M."/>
            <person name="Henrissat B."/>
            <person name="Kim K.-T."/>
            <person name="Lee Y.-H."/>
            <person name="Lespinet O."/>
            <person name="Schwartz D.C."/>
            <person name="Thon M.R."/>
            <person name="O'Connell R.J."/>
        </authorList>
    </citation>
    <scope>NUCLEOTIDE SEQUENCE [LARGE SCALE GENOMIC DNA]</scope>
    <source>
        <strain evidence="3">IMI 349063</strain>
    </source>
</reference>
<keyword evidence="3" id="KW-1185">Reference proteome</keyword>
<dbReference type="RefSeq" id="XP_018150586.1">
    <property type="nucleotide sequence ID" value="XM_018309614.1"/>
</dbReference>
<dbReference type="Proteomes" id="UP000092177">
    <property type="component" value="Chromosome 12"/>
</dbReference>
<dbReference type="EMBL" id="LTAN01000012">
    <property type="protein sequence ID" value="OBR02068.1"/>
    <property type="molecule type" value="Genomic_DNA"/>
</dbReference>